<sequence length="143" mass="15892">MSMVPYNSQSAQTVMTSSPQYSSFNFGSNFPSSFSSNQYSAFPSAYSSFNSQPNYSQNYYPQQATQSSLPTMTASSYPAQNNYLSPDVYSGSDNFSSYPQQSPSEYSNIQAGNNYYSSQQSYSPYSYASPAQQSWNPSSFYGF</sequence>
<proteinExistence type="predicted"/>
<dbReference type="AlphaFoldDB" id="A0A814KKV2"/>
<evidence type="ECO:0000313" key="3">
    <source>
        <dbReference type="Proteomes" id="UP000663879"/>
    </source>
</evidence>
<gene>
    <name evidence="2" type="ORF">OXX778_LOCUS18824</name>
</gene>
<name>A0A814KKV2_9BILA</name>
<dbReference type="EMBL" id="CAJNOC010005386">
    <property type="protein sequence ID" value="CAF1050939.1"/>
    <property type="molecule type" value="Genomic_DNA"/>
</dbReference>
<comment type="caution">
    <text evidence="2">The sequence shown here is derived from an EMBL/GenBank/DDBJ whole genome shotgun (WGS) entry which is preliminary data.</text>
</comment>
<keyword evidence="3" id="KW-1185">Reference proteome</keyword>
<feature type="compositionally biased region" description="Polar residues" evidence="1">
    <location>
        <begin position="64"/>
        <end position="84"/>
    </location>
</feature>
<protein>
    <submittedName>
        <fullName evidence="2">Uncharacterized protein</fullName>
    </submittedName>
</protein>
<feature type="compositionally biased region" description="Low complexity" evidence="1">
    <location>
        <begin position="96"/>
        <end position="107"/>
    </location>
</feature>
<evidence type="ECO:0000256" key="1">
    <source>
        <dbReference type="SAM" id="MobiDB-lite"/>
    </source>
</evidence>
<feature type="compositionally biased region" description="Low complexity" evidence="1">
    <location>
        <begin position="115"/>
        <end position="134"/>
    </location>
</feature>
<organism evidence="2 3">
    <name type="scientific">Brachionus calyciflorus</name>
    <dbReference type="NCBI Taxonomy" id="104777"/>
    <lineage>
        <taxon>Eukaryota</taxon>
        <taxon>Metazoa</taxon>
        <taxon>Spiralia</taxon>
        <taxon>Gnathifera</taxon>
        <taxon>Rotifera</taxon>
        <taxon>Eurotatoria</taxon>
        <taxon>Monogononta</taxon>
        <taxon>Pseudotrocha</taxon>
        <taxon>Ploima</taxon>
        <taxon>Brachionidae</taxon>
        <taxon>Brachionus</taxon>
    </lineage>
</organism>
<reference evidence="2" key="1">
    <citation type="submission" date="2021-02" db="EMBL/GenBank/DDBJ databases">
        <authorList>
            <person name="Nowell W R."/>
        </authorList>
    </citation>
    <scope>NUCLEOTIDE SEQUENCE</scope>
    <source>
        <strain evidence="2">Ploen Becks lab</strain>
    </source>
</reference>
<feature type="region of interest" description="Disordered" evidence="1">
    <location>
        <begin position="57"/>
        <end position="143"/>
    </location>
</feature>
<dbReference type="Proteomes" id="UP000663879">
    <property type="component" value="Unassembled WGS sequence"/>
</dbReference>
<accession>A0A814KKV2</accession>
<evidence type="ECO:0000313" key="2">
    <source>
        <dbReference type="EMBL" id="CAF1050939.1"/>
    </source>
</evidence>